<reference evidence="3 4" key="1">
    <citation type="submission" date="2013-09" db="EMBL/GenBank/DDBJ databases">
        <title>Genome sequencing of Phaeobacter antarcticus sp. nov. SM1211.</title>
        <authorList>
            <person name="Zhang X.-Y."/>
            <person name="Liu C."/>
            <person name="Chen X.-L."/>
            <person name="Xie B.-B."/>
            <person name="Qin Q.-L."/>
            <person name="Rong J.-C."/>
            <person name="Zhang Y.-Z."/>
        </authorList>
    </citation>
    <scope>NUCLEOTIDE SEQUENCE [LARGE SCALE GENOMIC DNA]</scope>
    <source>
        <strain evidence="3 4">SM1211</strain>
    </source>
</reference>
<dbReference type="PANTHER" id="PTHR40048:SF1">
    <property type="entry name" value="RHAMNOSYL O-METHYLTRANSFERASE"/>
    <property type="match status" value="1"/>
</dbReference>
<name>A0A2G8RKV6_9RHOB</name>
<protein>
    <submittedName>
        <fullName evidence="3">Uncharacterized protein</fullName>
    </submittedName>
</protein>
<keyword evidence="2" id="KW-0808">Transferase</keyword>
<evidence type="ECO:0000256" key="2">
    <source>
        <dbReference type="ARBA" id="ARBA00022679"/>
    </source>
</evidence>
<evidence type="ECO:0000313" key="4">
    <source>
        <dbReference type="Proteomes" id="UP000231259"/>
    </source>
</evidence>
<dbReference type="RefSeq" id="WP_180287264.1">
    <property type="nucleotide sequence ID" value="NZ_AWWI01000010.1"/>
</dbReference>
<dbReference type="GO" id="GO:0005886">
    <property type="term" value="C:plasma membrane"/>
    <property type="evidence" value="ECO:0007669"/>
    <property type="project" value="TreeGrafter"/>
</dbReference>
<keyword evidence="1" id="KW-0489">Methyltransferase</keyword>
<proteinExistence type="predicted"/>
<evidence type="ECO:0000313" key="3">
    <source>
        <dbReference type="EMBL" id="PIL22216.1"/>
    </source>
</evidence>
<dbReference type="AlphaFoldDB" id="A0A2G8RKV6"/>
<dbReference type="Gene3D" id="3.40.50.150">
    <property type="entry name" value="Vaccinia Virus protein VP39"/>
    <property type="match status" value="1"/>
</dbReference>
<sequence length="212" mass="23425">MRSFQTAFTRPILETYQSGVMSYTYKGVRCLKSPVDISIYMRLIWDLKPRSLFEIGSHSGGSALLFADILGNMGCPDTPVISIDLEIPQDIEDDRIRFLKGNVLDLASLFDAHKLDALPHPWFVIEDSAHSYSGCMAALTLFAERMAPGDMLAVEDGVLDDLGMSAKYDGGPNRAISDFVSSHAESFEIATHLCDMFGVNATYNPNGYLRKV</sequence>
<dbReference type="GO" id="GO:0071770">
    <property type="term" value="P:DIM/DIP cell wall layer assembly"/>
    <property type="evidence" value="ECO:0007669"/>
    <property type="project" value="TreeGrafter"/>
</dbReference>
<dbReference type="Pfam" id="PF04989">
    <property type="entry name" value="RMNT_CmcI"/>
    <property type="match status" value="1"/>
</dbReference>
<dbReference type="GO" id="GO:0032259">
    <property type="term" value="P:methylation"/>
    <property type="evidence" value="ECO:0007669"/>
    <property type="project" value="UniProtKB-KW"/>
</dbReference>
<dbReference type="GO" id="GO:0008610">
    <property type="term" value="P:lipid biosynthetic process"/>
    <property type="evidence" value="ECO:0007669"/>
    <property type="project" value="InterPro"/>
</dbReference>
<gene>
    <name evidence="3" type="ORF">P775_00385</name>
</gene>
<dbReference type="EMBL" id="AWWI01000010">
    <property type="protein sequence ID" value="PIL22216.1"/>
    <property type="molecule type" value="Genomic_DNA"/>
</dbReference>
<dbReference type="InterPro" id="IPR029063">
    <property type="entry name" value="SAM-dependent_MTases_sf"/>
</dbReference>
<dbReference type="Proteomes" id="UP000231259">
    <property type="component" value="Unassembled WGS sequence"/>
</dbReference>
<comment type="caution">
    <text evidence="3">The sequence shown here is derived from an EMBL/GenBank/DDBJ whole genome shotgun (WGS) entry which is preliminary data.</text>
</comment>
<dbReference type="GO" id="GO:0008168">
    <property type="term" value="F:methyltransferase activity"/>
    <property type="evidence" value="ECO:0007669"/>
    <property type="project" value="UniProtKB-KW"/>
</dbReference>
<organism evidence="3 4">
    <name type="scientific">Puniceibacterium antarcticum</name>
    <dbReference type="NCBI Taxonomy" id="1206336"/>
    <lineage>
        <taxon>Bacteria</taxon>
        <taxon>Pseudomonadati</taxon>
        <taxon>Pseudomonadota</taxon>
        <taxon>Alphaproteobacteria</taxon>
        <taxon>Rhodobacterales</taxon>
        <taxon>Paracoccaceae</taxon>
        <taxon>Puniceibacterium</taxon>
    </lineage>
</organism>
<dbReference type="InterPro" id="IPR007072">
    <property type="entry name" value="RNMT_CmcI"/>
</dbReference>
<accession>A0A2G8RKV6</accession>
<keyword evidence="4" id="KW-1185">Reference proteome</keyword>
<evidence type="ECO:0000256" key="1">
    <source>
        <dbReference type="ARBA" id="ARBA00022603"/>
    </source>
</evidence>
<dbReference type="PANTHER" id="PTHR40048">
    <property type="entry name" value="RHAMNOSYL O-METHYLTRANSFERASE"/>
    <property type="match status" value="1"/>
</dbReference>
<dbReference type="SUPFAM" id="SSF53335">
    <property type="entry name" value="S-adenosyl-L-methionine-dependent methyltransferases"/>
    <property type="match status" value="1"/>
</dbReference>